<evidence type="ECO:0000256" key="1">
    <source>
        <dbReference type="SAM" id="Phobius"/>
    </source>
</evidence>
<reference evidence="2" key="2">
    <citation type="journal article" date="2000" name="J. Mol. Biol.">
        <title>Archaeal homologs of eukaryotic methylation guide small nucleolar RNAs: lessons from the Pyrococcus genomes.</title>
        <authorList>
            <person name="Gaspin C."/>
            <person name="Cavaille J."/>
            <person name="Erauso G."/>
        </authorList>
    </citation>
    <scope>NUCLEOTIDE SEQUENCE</scope>
    <source>
        <strain evidence="2">Orsay</strain>
    </source>
</reference>
<dbReference type="PANTHER" id="PTHR34289:SF8">
    <property type="entry name" value="DUF819 DOMAIN-CONTAINING PROTEIN"/>
    <property type="match status" value="1"/>
</dbReference>
<reference evidence="2" key="3">
    <citation type="journal article" date="2001" name="Genome Res.">
        <title>Genome evolution at the genus level: comparison of three complete genomes of hyperthermophilic archaea.</title>
        <authorList>
            <person name="Lecompte O."/>
            <person name="Ripp R."/>
            <person name="Puzos-Barbe V."/>
            <person name="Duprat S."/>
            <person name="Heilig R."/>
            <person name="Dietrich J."/>
            <person name="Thierry J.C."/>
            <person name="Poch O."/>
        </authorList>
    </citation>
    <scope>NUCLEOTIDE SEQUENCE</scope>
    <source>
        <strain evidence="2">Orsay</strain>
    </source>
</reference>
<feature type="transmembrane region" description="Helical" evidence="1">
    <location>
        <begin position="46"/>
        <end position="64"/>
    </location>
</feature>
<keyword evidence="1" id="KW-1133">Transmembrane helix</keyword>
<organism evidence="2 4">
    <name type="scientific">Pyrococcus abyssi (strain GE5 / Orsay)</name>
    <dbReference type="NCBI Taxonomy" id="272844"/>
    <lineage>
        <taxon>Archaea</taxon>
        <taxon>Methanobacteriati</taxon>
        <taxon>Methanobacteriota</taxon>
        <taxon>Thermococci</taxon>
        <taxon>Thermococcales</taxon>
        <taxon>Thermococcaceae</taxon>
        <taxon>Pyrococcus</taxon>
    </lineage>
</organism>
<feature type="transmembrane region" description="Helical" evidence="1">
    <location>
        <begin position="21"/>
        <end position="40"/>
    </location>
</feature>
<name>Q9V2D4_PYRAB</name>
<dbReference type="InterPro" id="IPR008537">
    <property type="entry name" value="DUF819"/>
</dbReference>
<reference evidence="3 5" key="5">
    <citation type="journal article" date="2012" name="Curr. Microbiol.">
        <title>Re-annotation of two hyperthermophilic archaea Pyrococcus abyssi GE5 and Pyrococcus furiosus DSM 3638.</title>
        <authorList>
            <person name="Gao J."/>
            <person name="Wang J."/>
        </authorList>
    </citation>
    <scope>GENOME REANNOTATION</scope>
    <source>
        <strain evidence="3">GE5</strain>
        <strain evidence="5">GE5 / Orsay</strain>
    </source>
</reference>
<keyword evidence="4" id="KW-1185">Reference proteome</keyword>
<protein>
    <recommendedName>
        <fullName evidence="6">DUF819 family protein</fullName>
    </recommendedName>
</protein>
<dbReference type="PATRIC" id="fig|272844.11.peg.153"/>
<dbReference type="Pfam" id="PF05684">
    <property type="entry name" value="DUF819"/>
    <property type="match status" value="1"/>
</dbReference>
<dbReference type="Proteomes" id="UP000000810">
    <property type="component" value="Chromosome"/>
</dbReference>
<reference evidence="2 4" key="4">
    <citation type="journal article" date="2003" name="Mol. Microbiol.">
        <title>An integrated analysis of the genome of the hyperthermophilic archaeon Pyrococcus abyssi.</title>
        <authorList>
            <person name="Cohen G."/>
            <person name="Barbe V."/>
            <person name="Flament D."/>
            <person name="Galperin M."/>
            <person name="Heilig R."/>
            <person name="Ripp R."/>
            <person name="Lecompte O."/>
            <person name="Prieur D."/>
            <person name="Poch O."/>
            <person name="Quellerou J."/>
            <person name="Thierry J.C."/>
            <person name="Van der Oost J."/>
            <person name="Weissenbach J."/>
            <person name="Zivanovic Y."/>
            <person name="Forterre P."/>
        </authorList>
    </citation>
    <scope>NUCLEOTIDE SEQUENCE [LARGE SCALE GENOMIC DNA]</scope>
    <source>
        <strain evidence="4">GE5 / Orsay</strain>
        <strain evidence="2">Orsay</strain>
    </source>
</reference>
<sequence>MIIANKTKASELVGNEEVAMYLLHMFFTAIGAIAYIPTIIRAGPYVALWVFVTIYVSVIIHYLVAGKLVKVDYQTLEITAQAAIGGPTTALALALALDWPGLAVTAIITGLIGYAIGNYLGITGAYIVYKFLG</sequence>
<dbReference type="PIR" id="A75202">
    <property type="entry name" value="A75202"/>
</dbReference>
<keyword evidence="1" id="KW-0812">Transmembrane</keyword>
<evidence type="ECO:0008006" key="6">
    <source>
        <dbReference type="Google" id="ProtNLM"/>
    </source>
</evidence>
<proteinExistence type="predicted"/>
<evidence type="ECO:0000313" key="4">
    <source>
        <dbReference type="Proteomes" id="UP000000810"/>
    </source>
</evidence>
<dbReference type="PANTHER" id="PTHR34289">
    <property type="entry name" value="PROTEIN, PUTATIVE (DUF819)-RELATED"/>
    <property type="match status" value="1"/>
</dbReference>
<dbReference type="STRING" id="272844.PAB0089"/>
<dbReference type="AlphaFoldDB" id="Q9V2D4"/>
<reference evidence="2" key="1">
    <citation type="submission" date="1999-07" db="EMBL/GenBank/DDBJ databases">
        <authorList>
            <person name="Genoscope"/>
        </authorList>
    </citation>
    <scope>NUCLEOTIDE SEQUENCE</scope>
    <source>
        <strain evidence="2">Orsay</strain>
    </source>
</reference>
<evidence type="ECO:0000313" key="3">
    <source>
        <dbReference type="EMBL" id="CCE69516.1"/>
    </source>
</evidence>
<accession>Q9V2D4</accession>
<dbReference type="Proteomes" id="UP000009139">
    <property type="component" value="Chromosome"/>
</dbReference>
<dbReference type="HOGENOM" id="CLU_1902010_0_0_2"/>
<dbReference type="KEGG" id="pab:PAB0089"/>
<evidence type="ECO:0000313" key="5">
    <source>
        <dbReference type="Proteomes" id="UP000009139"/>
    </source>
</evidence>
<feature type="transmembrane region" description="Helical" evidence="1">
    <location>
        <begin position="103"/>
        <end position="129"/>
    </location>
</feature>
<gene>
    <name evidence="2" type="ordered locus">PAB0089</name>
</gene>
<evidence type="ECO:0000313" key="2">
    <source>
        <dbReference type="EMBL" id="CAB49064.1"/>
    </source>
</evidence>
<keyword evidence="1" id="KW-0472">Membrane</keyword>
<dbReference type="EMBL" id="AJ248283">
    <property type="protein sequence ID" value="CAB49064.1"/>
    <property type="molecule type" value="Genomic_DNA"/>
</dbReference>
<dbReference type="EMBL" id="HE613800">
    <property type="protein sequence ID" value="CCE69516.1"/>
    <property type="molecule type" value="Genomic_DNA"/>
</dbReference>
<feature type="transmembrane region" description="Helical" evidence="1">
    <location>
        <begin position="76"/>
        <end position="97"/>
    </location>
</feature>